<dbReference type="PANTHER" id="PTHR45843:SF1">
    <property type="entry name" value="PEPTIDYL-PROLYL CIS-TRANS ISOMERASE-LIKE 4"/>
    <property type="match status" value="1"/>
</dbReference>
<gene>
    <name evidence="5" type="ORF">FPE_LOCUS7765</name>
</gene>
<dbReference type="AlphaFoldDB" id="A0AAD1Z316"/>
<evidence type="ECO:0000259" key="4">
    <source>
        <dbReference type="Pfam" id="PF00160"/>
    </source>
</evidence>
<feature type="domain" description="PPIase cyclophilin-type" evidence="4">
    <location>
        <begin position="5"/>
        <end position="36"/>
    </location>
</feature>
<organism evidence="5 6">
    <name type="scientific">Fraxinus pennsylvanica</name>
    <dbReference type="NCBI Taxonomy" id="56036"/>
    <lineage>
        <taxon>Eukaryota</taxon>
        <taxon>Viridiplantae</taxon>
        <taxon>Streptophyta</taxon>
        <taxon>Embryophyta</taxon>
        <taxon>Tracheophyta</taxon>
        <taxon>Spermatophyta</taxon>
        <taxon>Magnoliopsida</taxon>
        <taxon>eudicotyledons</taxon>
        <taxon>Gunneridae</taxon>
        <taxon>Pentapetalae</taxon>
        <taxon>asterids</taxon>
        <taxon>lamiids</taxon>
        <taxon>Lamiales</taxon>
        <taxon>Oleaceae</taxon>
        <taxon>Oleeae</taxon>
        <taxon>Fraxinus</taxon>
    </lineage>
</organism>
<dbReference type="Proteomes" id="UP000834106">
    <property type="component" value="Chromosome 4"/>
</dbReference>
<evidence type="ECO:0000313" key="5">
    <source>
        <dbReference type="EMBL" id="CAI9760335.1"/>
    </source>
</evidence>
<protein>
    <recommendedName>
        <fullName evidence="4">PPIase cyclophilin-type domain-containing protein</fullName>
    </recommendedName>
</protein>
<dbReference type="GO" id="GO:0005634">
    <property type="term" value="C:nucleus"/>
    <property type="evidence" value="ECO:0007669"/>
    <property type="project" value="UniProtKB-SubCell"/>
</dbReference>
<keyword evidence="6" id="KW-1185">Reference proteome</keyword>
<evidence type="ECO:0000256" key="3">
    <source>
        <dbReference type="ARBA" id="ARBA00023242"/>
    </source>
</evidence>
<keyword evidence="3" id="KW-0539">Nucleus</keyword>
<name>A0AAD1Z316_9LAMI</name>
<proteinExistence type="predicted"/>
<dbReference type="GO" id="GO:0003755">
    <property type="term" value="F:peptidyl-prolyl cis-trans isomerase activity"/>
    <property type="evidence" value="ECO:0007669"/>
    <property type="project" value="InterPro"/>
</dbReference>
<comment type="subcellular location">
    <subcellularLocation>
        <location evidence="1">Nucleus</location>
    </subcellularLocation>
</comment>
<dbReference type="Gene3D" id="2.40.100.10">
    <property type="entry name" value="Cyclophilin-like"/>
    <property type="match status" value="2"/>
</dbReference>
<evidence type="ECO:0000313" key="6">
    <source>
        <dbReference type="Proteomes" id="UP000834106"/>
    </source>
</evidence>
<dbReference type="SUPFAM" id="SSF50891">
    <property type="entry name" value="Cyclophilin-like"/>
    <property type="match status" value="1"/>
</dbReference>
<dbReference type="PANTHER" id="PTHR45843">
    <property type="entry name" value="PEPTIDYL-PROLYL CIS-TRANS ISOMERASE-LIKE 4"/>
    <property type="match status" value="1"/>
</dbReference>
<dbReference type="GO" id="GO:0003723">
    <property type="term" value="F:RNA binding"/>
    <property type="evidence" value="ECO:0007669"/>
    <property type="project" value="UniProtKB-KW"/>
</dbReference>
<evidence type="ECO:0000256" key="2">
    <source>
        <dbReference type="ARBA" id="ARBA00022884"/>
    </source>
</evidence>
<reference evidence="5" key="1">
    <citation type="submission" date="2023-05" db="EMBL/GenBank/DDBJ databases">
        <authorList>
            <person name="Huff M."/>
        </authorList>
    </citation>
    <scope>NUCLEOTIDE SEQUENCE</scope>
</reference>
<sequence>MSAMIVTSLGNILMDLYTDRCPLTCKNFLKLCKFLYGDQAHFFGDEIHLDVKHSKTGTVSMASAGENLNASQVFGEVVEDPHQLAEFIPEASPEGKSKDEEEVSSNVVLLITLLKTALWIPPSSSNI</sequence>
<dbReference type="EMBL" id="OU503039">
    <property type="protein sequence ID" value="CAI9760335.1"/>
    <property type="molecule type" value="Genomic_DNA"/>
</dbReference>
<keyword evidence="2" id="KW-0694">RNA-binding</keyword>
<dbReference type="InterPro" id="IPR002130">
    <property type="entry name" value="Cyclophilin-type_PPIase_dom"/>
</dbReference>
<dbReference type="InterPro" id="IPR035542">
    <property type="entry name" value="CRIP"/>
</dbReference>
<accession>A0AAD1Z316</accession>
<dbReference type="Pfam" id="PF00160">
    <property type="entry name" value="Pro_isomerase"/>
    <property type="match status" value="1"/>
</dbReference>
<evidence type="ECO:0000256" key="1">
    <source>
        <dbReference type="ARBA" id="ARBA00004123"/>
    </source>
</evidence>
<dbReference type="InterPro" id="IPR029000">
    <property type="entry name" value="Cyclophilin-like_dom_sf"/>
</dbReference>